<evidence type="ECO:0000256" key="6">
    <source>
        <dbReference type="PROSITE-ProRule" id="PRU00239"/>
    </source>
</evidence>
<feature type="domain" description="Calpain catalytic" evidence="7">
    <location>
        <begin position="101"/>
        <end position="394"/>
    </location>
</feature>
<dbReference type="GO" id="GO:0004198">
    <property type="term" value="F:calcium-dependent cysteine-type endopeptidase activity"/>
    <property type="evidence" value="ECO:0007669"/>
    <property type="project" value="InterPro"/>
</dbReference>
<keyword evidence="3 6" id="KW-0378">Hydrolase</keyword>
<dbReference type="PANTHER" id="PTHR10183">
    <property type="entry name" value="CALPAIN"/>
    <property type="match status" value="1"/>
</dbReference>
<dbReference type="PROSITE" id="PS00139">
    <property type="entry name" value="THIOL_PROTEASE_CYS"/>
    <property type="match status" value="1"/>
</dbReference>
<dbReference type="SMART" id="SM00230">
    <property type="entry name" value="CysPc"/>
    <property type="match status" value="1"/>
</dbReference>
<dbReference type="PRINTS" id="PR00704">
    <property type="entry name" value="CALPAIN"/>
</dbReference>
<dbReference type="CDD" id="cd00044">
    <property type="entry name" value="CysPc"/>
    <property type="match status" value="1"/>
</dbReference>
<organism evidence="8 9">
    <name type="scientific">Sphaerobolus stellatus (strain SS14)</name>
    <dbReference type="NCBI Taxonomy" id="990650"/>
    <lineage>
        <taxon>Eukaryota</taxon>
        <taxon>Fungi</taxon>
        <taxon>Dikarya</taxon>
        <taxon>Basidiomycota</taxon>
        <taxon>Agaricomycotina</taxon>
        <taxon>Agaricomycetes</taxon>
        <taxon>Phallomycetidae</taxon>
        <taxon>Geastrales</taxon>
        <taxon>Sphaerobolaceae</taxon>
        <taxon>Sphaerobolus</taxon>
    </lineage>
</organism>
<dbReference type="GO" id="GO:0006508">
    <property type="term" value="P:proteolysis"/>
    <property type="evidence" value="ECO:0007669"/>
    <property type="project" value="UniProtKB-KW"/>
</dbReference>
<dbReference type="InterPro" id="IPR038765">
    <property type="entry name" value="Papain-like_cys_pep_sf"/>
</dbReference>
<feature type="active site" evidence="5 6">
    <location>
        <position position="336"/>
    </location>
</feature>
<evidence type="ECO:0000256" key="5">
    <source>
        <dbReference type="PIRSR" id="PIRSR622684-1"/>
    </source>
</evidence>
<dbReference type="InterPro" id="IPR001300">
    <property type="entry name" value="Peptidase_C2_calpain_cat"/>
</dbReference>
<dbReference type="Proteomes" id="UP000054279">
    <property type="component" value="Unassembled WGS sequence"/>
</dbReference>
<dbReference type="SUPFAM" id="SSF54001">
    <property type="entry name" value="Cysteine proteinases"/>
    <property type="match status" value="1"/>
</dbReference>
<dbReference type="OrthoDB" id="424753at2759"/>
<name>A0A0C9U8E5_SPHS4</name>
<comment type="similarity">
    <text evidence="1">Belongs to the peptidase C2 family.</text>
</comment>
<evidence type="ECO:0000256" key="4">
    <source>
        <dbReference type="ARBA" id="ARBA00022807"/>
    </source>
</evidence>
<feature type="active site" evidence="5 6">
    <location>
        <position position="316"/>
    </location>
</feature>
<dbReference type="Gene3D" id="3.90.70.10">
    <property type="entry name" value="Cysteine proteinases"/>
    <property type="match status" value="1"/>
</dbReference>
<protein>
    <recommendedName>
        <fullName evidence="7">Calpain catalytic domain-containing protein</fullName>
    </recommendedName>
</protein>
<dbReference type="EMBL" id="KN837255">
    <property type="protein sequence ID" value="KIJ30714.1"/>
    <property type="molecule type" value="Genomic_DNA"/>
</dbReference>
<feature type="non-terminal residue" evidence="8">
    <location>
        <position position="1"/>
    </location>
</feature>
<feature type="active site" evidence="5 6">
    <location>
        <position position="129"/>
    </location>
</feature>
<evidence type="ECO:0000259" key="7">
    <source>
        <dbReference type="PROSITE" id="PS50203"/>
    </source>
</evidence>
<accession>A0A0C9U8E5</accession>
<evidence type="ECO:0000256" key="2">
    <source>
        <dbReference type="ARBA" id="ARBA00022670"/>
    </source>
</evidence>
<evidence type="ECO:0000256" key="1">
    <source>
        <dbReference type="ARBA" id="ARBA00007623"/>
    </source>
</evidence>
<keyword evidence="2 6" id="KW-0645">Protease</keyword>
<dbReference type="AlphaFoldDB" id="A0A0C9U8E5"/>
<reference evidence="8 9" key="1">
    <citation type="submission" date="2014-06" db="EMBL/GenBank/DDBJ databases">
        <title>Evolutionary Origins and Diversification of the Mycorrhizal Mutualists.</title>
        <authorList>
            <consortium name="DOE Joint Genome Institute"/>
            <consortium name="Mycorrhizal Genomics Consortium"/>
            <person name="Kohler A."/>
            <person name="Kuo A."/>
            <person name="Nagy L.G."/>
            <person name="Floudas D."/>
            <person name="Copeland A."/>
            <person name="Barry K.W."/>
            <person name="Cichocki N."/>
            <person name="Veneault-Fourrey C."/>
            <person name="LaButti K."/>
            <person name="Lindquist E.A."/>
            <person name="Lipzen A."/>
            <person name="Lundell T."/>
            <person name="Morin E."/>
            <person name="Murat C."/>
            <person name="Riley R."/>
            <person name="Ohm R."/>
            <person name="Sun H."/>
            <person name="Tunlid A."/>
            <person name="Henrissat B."/>
            <person name="Grigoriev I.V."/>
            <person name="Hibbett D.S."/>
            <person name="Martin F."/>
        </authorList>
    </citation>
    <scope>NUCLEOTIDE SEQUENCE [LARGE SCALE GENOMIC DNA]</scope>
    <source>
        <strain evidence="8 9">SS14</strain>
    </source>
</reference>
<keyword evidence="9" id="KW-1185">Reference proteome</keyword>
<evidence type="ECO:0000256" key="3">
    <source>
        <dbReference type="ARBA" id="ARBA00022801"/>
    </source>
</evidence>
<dbReference type="Pfam" id="PF00648">
    <property type="entry name" value="Peptidase_C2"/>
    <property type="match status" value="1"/>
</dbReference>
<keyword evidence="4 6" id="KW-0788">Thiol protease</keyword>
<gene>
    <name evidence="8" type="ORF">M422DRAFT_214442</name>
</gene>
<dbReference type="InterPro" id="IPR022684">
    <property type="entry name" value="Calpain_cysteine_protease"/>
</dbReference>
<evidence type="ECO:0000313" key="8">
    <source>
        <dbReference type="EMBL" id="KIJ30714.1"/>
    </source>
</evidence>
<sequence>MEVLRKIIGGSRTGEKDTSTSQPEKHIYVQEPFRAGLLVTDGLQKATERCKAKVKKISAECRRKNRMFRDIEFDLGSDRDLCLNSLSTPYESDITPADCLRVHTIFENPQFIIDGTNSSDIVQGELGDCWFLCAVATLSTVPDFIEKICVARDEKAGIYSFIFCRDGEWVDVIIDDQLYTCVPRWETLSSQSQTLYHKDKDLYEKVARRGGKTLYFATSSQENETWVALLEKAYAKLHGDYTSIDGGSAAEALEDLTGGVSSVVYTSDIFNKDEFWTNELRRAGRDKLFGCYLSSLAQNYGDNDSAINGECLITAHAYSVLLAEEFNGKRFVKVRNPWGQSEWTGRWSDGSKEWTREWLPALDVLKHEFGDGAFIMEYEDFLNTWLAIECTQLFDDTWIQSSHWLDVPARPYPCPWQYGDLSFAFTVSEESPAIIMLSQADARFWKEFSGCSEWRMDFMLFKKDTEEPLERSGYSVDWDRSINLNVHLAAGDYILHIRLDRRIVRERYFVGKRLWGWDERKIARVRAELARSKSLASNYDHSEWRDKIVFPPGVFVGKDLPLLELESFKASVKGNKDPAQLKIPA</sequence>
<dbReference type="PANTHER" id="PTHR10183:SF379">
    <property type="entry name" value="CALPAIN-5"/>
    <property type="match status" value="1"/>
</dbReference>
<dbReference type="InterPro" id="IPR000169">
    <property type="entry name" value="Pept_cys_AS"/>
</dbReference>
<evidence type="ECO:0000313" key="9">
    <source>
        <dbReference type="Proteomes" id="UP000054279"/>
    </source>
</evidence>
<dbReference type="PROSITE" id="PS50203">
    <property type="entry name" value="CALPAIN_CAT"/>
    <property type="match status" value="1"/>
</dbReference>
<dbReference type="HOGENOM" id="CLU_006072_2_2_1"/>
<proteinExistence type="inferred from homology"/>